<protein>
    <recommendedName>
        <fullName evidence="2">Single-stranded-DNA-specific exonuclease RecJ</fullName>
    </recommendedName>
</protein>
<evidence type="ECO:0000256" key="3">
    <source>
        <dbReference type="ARBA" id="ARBA00022722"/>
    </source>
</evidence>
<dbReference type="AlphaFoldDB" id="A0A518BTL6"/>
<dbReference type="SUPFAM" id="SSF64182">
    <property type="entry name" value="DHH phosphoesterases"/>
    <property type="match status" value="1"/>
</dbReference>
<feature type="domain" description="DDH" evidence="7">
    <location>
        <begin position="91"/>
        <end position="241"/>
    </location>
</feature>
<sequence length="598" mass="65214">MAIATMDARKRWRFRTESLNGAEQGMDALVRDTGLDPMILRLLARRGQHTPEQIDRFLNPRLTDLHDPDLLPGAVDAARRLSSAIRDRRPIIIYGDYDVDGVTASAILWHTLKAFDADVRTYIPHRIDEGYGINTEALLGLIEGCDRPPVIISVDCGITAVEPAQAAVEAGAELIITDHHGFEGDALPQAHVLVHPGLEREEGGAYPWRDLCGAGVAFKVAWALAREHTGQPRLDTELRALLLDLVSLAALGTVADVVPLLDENRVIASIGLRQIKRTRFVGLNAMIKAAKLESERVSAHHVGFVLGPRLNACGRMGHAGEALRLLTDATEEEAEAIAAELTRVNNERRSTERRIADAAKQLVEEEGWDAPDRRALVVVGEDWHPGVLGIVASRLVDAFSRPSIVLSLNGEGIASGSARSVDGVSILDGLTSCSDCFTRFGGHAMAAGMTLPGDRVDELRERLVAFVNERLSPDELRPVLKLEEKLDLGSCTEAVCKQIERLAPFGRGNPAPCWTFEGLTIEDEPRVMGRGGAHLALRVADREADRRIRMVGWRLGSLAEQLATGVRVDVAGVPRHSVWQGMSRVEIEISDLRVCEAV</sequence>
<feature type="domain" description="RecJ OB" evidence="9">
    <location>
        <begin position="485"/>
        <end position="591"/>
    </location>
</feature>
<dbReference type="Pfam" id="PF01368">
    <property type="entry name" value="DHH"/>
    <property type="match status" value="1"/>
</dbReference>
<keyword evidence="4 10" id="KW-0378">Hydrolase</keyword>
<dbReference type="PANTHER" id="PTHR30255">
    <property type="entry name" value="SINGLE-STRANDED-DNA-SPECIFIC EXONUCLEASE RECJ"/>
    <property type="match status" value="1"/>
</dbReference>
<reference evidence="10 11" key="1">
    <citation type="submission" date="2019-02" db="EMBL/GenBank/DDBJ databases">
        <title>Deep-cultivation of Planctomycetes and their phenomic and genomic characterization uncovers novel biology.</title>
        <authorList>
            <person name="Wiegand S."/>
            <person name="Jogler M."/>
            <person name="Boedeker C."/>
            <person name="Pinto D."/>
            <person name="Vollmers J."/>
            <person name="Rivas-Marin E."/>
            <person name="Kohn T."/>
            <person name="Peeters S.H."/>
            <person name="Heuer A."/>
            <person name="Rast P."/>
            <person name="Oberbeckmann S."/>
            <person name="Bunk B."/>
            <person name="Jeske O."/>
            <person name="Meyerdierks A."/>
            <person name="Storesund J.E."/>
            <person name="Kallscheuer N."/>
            <person name="Luecker S."/>
            <person name="Lage O.M."/>
            <person name="Pohl T."/>
            <person name="Merkel B.J."/>
            <person name="Hornburger P."/>
            <person name="Mueller R.-W."/>
            <person name="Bruemmer F."/>
            <person name="Labrenz M."/>
            <person name="Spormann A.M."/>
            <person name="Op den Camp H."/>
            <person name="Overmann J."/>
            <person name="Amann R."/>
            <person name="Jetten M.S.M."/>
            <person name="Mascher T."/>
            <person name="Medema M.H."/>
            <person name="Devos D.P."/>
            <person name="Kaster A.-K."/>
            <person name="Ovreas L."/>
            <person name="Rohde M."/>
            <person name="Galperin M.Y."/>
            <person name="Jogler C."/>
        </authorList>
    </citation>
    <scope>NUCLEOTIDE SEQUENCE [LARGE SCALE GENOMIC DNA]</scope>
    <source>
        <strain evidence="10 11">Pan265</strain>
    </source>
</reference>
<dbReference type="InterPro" id="IPR004610">
    <property type="entry name" value="RecJ"/>
</dbReference>
<evidence type="ECO:0000313" key="11">
    <source>
        <dbReference type="Proteomes" id="UP000320386"/>
    </source>
</evidence>
<evidence type="ECO:0000256" key="1">
    <source>
        <dbReference type="ARBA" id="ARBA00005915"/>
    </source>
</evidence>
<name>A0A518BTL6_9BACT</name>
<dbReference type="Gene3D" id="3.90.1640.30">
    <property type="match status" value="1"/>
</dbReference>
<dbReference type="GO" id="GO:0006310">
    <property type="term" value="P:DNA recombination"/>
    <property type="evidence" value="ECO:0007669"/>
    <property type="project" value="InterPro"/>
</dbReference>
<dbReference type="Pfam" id="PF17768">
    <property type="entry name" value="RecJ_OB"/>
    <property type="match status" value="1"/>
</dbReference>
<evidence type="ECO:0000259" key="8">
    <source>
        <dbReference type="Pfam" id="PF02272"/>
    </source>
</evidence>
<dbReference type="Proteomes" id="UP000320386">
    <property type="component" value="Chromosome"/>
</dbReference>
<keyword evidence="11" id="KW-1185">Reference proteome</keyword>
<keyword evidence="3" id="KW-0540">Nuclease</keyword>
<dbReference type="InterPro" id="IPR051673">
    <property type="entry name" value="SSDNA_exonuclease_RecJ"/>
</dbReference>
<dbReference type="KEGG" id="mcad:Pan265_01390"/>
<dbReference type="InterPro" id="IPR003156">
    <property type="entry name" value="DHHA1_dom"/>
</dbReference>
<feature type="domain" description="DHHA1" evidence="8">
    <location>
        <begin position="376"/>
        <end position="468"/>
    </location>
</feature>
<organism evidence="10 11">
    <name type="scientific">Mucisphaera calidilacus</name>
    <dbReference type="NCBI Taxonomy" id="2527982"/>
    <lineage>
        <taxon>Bacteria</taxon>
        <taxon>Pseudomonadati</taxon>
        <taxon>Planctomycetota</taxon>
        <taxon>Phycisphaerae</taxon>
        <taxon>Phycisphaerales</taxon>
        <taxon>Phycisphaeraceae</taxon>
        <taxon>Mucisphaera</taxon>
    </lineage>
</organism>
<evidence type="ECO:0000256" key="5">
    <source>
        <dbReference type="ARBA" id="ARBA00022839"/>
    </source>
</evidence>
<keyword evidence="6" id="KW-0175">Coiled coil</keyword>
<dbReference type="GO" id="GO:0003676">
    <property type="term" value="F:nucleic acid binding"/>
    <property type="evidence" value="ECO:0007669"/>
    <property type="project" value="InterPro"/>
</dbReference>
<evidence type="ECO:0000259" key="7">
    <source>
        <dbReference type="Pfam" id="PF01368"/>
    </source>
</evidence>
<dbReference type="InterPro" id="IPR001667">
    <property type="entry name" value="DDH_dom"/>
</dbReference>
<dbReference type="RefSeq" id="WP_145444355.1">
    <property type="nucleotide sequence ID" value="NZ_CP036280.1"/>
</dbReference>
<dbReference type="InterPro" id="IPR038763">
    <property type="entry name" value="DHH_sf"/>
</dbReference>
<proteinExistence type="inferred from homology"/>
<evidence type="ECO:0000256" key="6">
    <source>
        <dbReference type="SAM" id="Coils"/>
    </source>
</evidence>
<accession>A0A518BTL6</accession>
<evidence type="ECO:0000256" key="2">
    <source>
        <dbReference type="ARBA" id="ARBA00019841"/>
    </source>
</evidence>
<comment type="similarity">
    <text evidence="1">Belongs to the RecJ family.</text>
</comment>
<evidence type="ECO:0000259" key="9">
    <source>
        <dbReference type="Pfam" id="PF17768"/>
    </source>
</evidence>
<dbReference type="PANTHER" id="PTHR30255:SF2">
    <property type="entry name" value="SINGLE-STRANDED-DNA-SPECIFIC EXONUCLEASE RECJ"/>
    <property type="match status" value="1"/>
</dbReference>
<feature type="coiled-coil region" evidence="6">
    <location>
        <begin position="327"/>
        <end position="361"/>
    </location>
</feature>
<dbReference type="InterPro" id="IPR041122">
    <property type="entry name" value="RecJ_OB"/>
</dbReference>
<dbReference type="Pfam" id="PF02272">
    <property type="entry name" value="DHHA1"/>
    <property type="match status" value="1"/>
</dbReference>
<keyword evidence="5 10" id="KW-0269">Exonuclease</keyword>
<gene>
    <name evidence="10" type="primary">recJ</name>
    <name evidence="10" type="ORF">Pan265_01390</name>
</gene>
<dbReference type="GO" id="GO:0008409">
    <property type="term" value="F:5'-3' exonuclease activity"/>
    <property type="evidence" value="ECO:0007669"/>
    <property type="project" value="InterPro"/>
</dbReference>
<dbReference type="GO" id="GO:0006281">
    <property type="term" value="P:DNA repair"/>
    <property type="evidence" value="ECO:0007669"/>
    <property type="project" value="InterPro"/>
</dbReference>
<evidence type="ECO:0000256" key="4">
    <source>
        <dbReference type="ARBA" id="ARBA00022801"/>
    </source>
</evidence>
<evidence type="ECO:0000313" key="10">
    <source>
        <dbReference type="EMBL" id="QDU70316.1"/>
    </source>
</evidence>
<dbReference type="Gene3D" id="3.10.310.30">
    <property type="match status" value="1"/>
</dbReference>
<dbReference type="OrthoDB" id="9809852at2"/>
<dbReference type="NCBIfam" id="TIGR00644">
    <property type="entry name" value="recJ"/>
    <property type="match status" value="1"/>
</dbReference>
<dbReference type="EMBL" id="CP036280">
    <property type="protein sequence ID" value="QDU70316.1"/>
    <property type="molecule type" value="Genomic_DNA"/>
</dbReference>